<evidence type="ECO:0000313" key="3">
    <source>
        <dbReference type="EMBL" id="MBW0471124.1"/>
    </source>
</evidence>
<keyword evidence="1" id="KW-0511">Multifunctional enzyme</keyword>
<dbReference type="InterPro" id="IPR036397">
    <property type="entry name" value="RNaseH_sf"/>
</dbReference>
<gene>
    <name evidence="3" type="ORF">O181_010839</name>
</gene>
<dbReference type="PANTHER" id="PTHR37984">
    <property type="entry name" value="PROTEIN CBG26694"/>
    <property type="match status" value="1"/>
</dbReference>
<evidence type="ECO:0000313" key="4">
    <source>
        <dbReference type="Proteomes" id="UP000765509"/>
    </source>
</evidence>
<dbReference type="GO" id="GO:0003676">
    <property type="term" value="F:nucleic acid binding"/>
    <property type="evidence" value="ECO:0007669"/>
    <property type="project" value="InterPro"/>
</dbReference>
<protein>
    <recommendedName>
        <fullName evidence="2">Reverse transcriptase/retrotransposon-derived protein RNase H-like domain-containing protein</fullName>
    </recommendedName>
</protein>
<dbReference type="InterPro" id="IPR012337">
    <property type="entry name" value="RNaseH-like_sf"/>
</dbReference>
<dbReference type="PANTHER" id="PTHR37984:SF5">
    <property type="entry name" value="PROTEIN NYNRIN-LIKE"/>
    <property type="match status" value="1"/>
</dbReference>
<dbReference type="Proteomes" id="UP000765509">
    <property type="component" value="Unassembled WGS sequence"/>
</dbReference>
<organism evidence="3 4">
    <name type="scientific">Austropuccinia psidii MF-1</name>
    <dbReference type="NCBI Taxonomy" id="1389203"/>
    <lineage>
        <taxon>Eukaryota</taxon>
        <taxon>Fungi</taxon>
        <taxon>Dikarya</taxon>
        <taxon>Basidiomycota</taxon>
        <taxon>Pucciniomycotina</taxon>
        <taxon>Pucciniomycetes</taxon>
        <taxon>Pucciniales</taxon>
        <taxon>Sphaerophragmiaceae</taxon>
        <taxon>Austropuccinia</taxon>
    </lineage>
</organism>
<dbReference type="AlphaFoldDB" id="A0A9Q3BTF7"/>
<dbReference type="SUPFAM" id="SSF53098">
    <property type="entry name" value="Ribonuclease H-like"/>
    <property type="match status" value="1"/>
</dbReference>
<feature type="domain" description="Reverse transcriptase/retrotransposon-derived protein RNase H-like" evidence="2">
    <location>
        <begin position="72"/>
        <end position="155"/>
    </location>
</feature>
<evidence type="ECO:0000259" key="2">
    <source>
        <dbReference type="Pfam" id="PF17919"/>
    </source>
</evidence>
<comment type="caution">
    <text evidence="3">The sequence shown here is derived from an EMBL/GenBank/DDBJ whole genome shotgun (WGS) entry which is preliminary data.</text>
</comment>
<dbReference type="InterPro" id="IPR041577">
    <property type="entry name" value="RT_RNaseH_2"/>
</dbReference>
<keyword evidence="4" id="KW-1185">Reference proteome</keyword>
<proteinExistence type="predicted"/>
<dbReference type="EMBL" id="AVOT02002667">
    <property type="protein sequence ID" value="MBW0471124.1"/>
    <property type="molecule type" value="Genomic_DNA"/>
</dbReference>
<dbReference type="GO" id="GO:0003824">
    <property type="term" value="F:catalytic activity"/>
    <property type="evidence" value="ECO:0007669"/>
    <property type="project" value="UniProtKB-KW"/>
</dbReference>
<dbReference type="OrthoDB" id="2505288at2759"/>
<dbReference type="InterPro" id="IPR043502">
    <property type="entry name" value="DNA/RNA_pol_sf"/>
</dbReference>
<accession>A0A9Q3BTF7</accession>
<sequence>MDLPPLSFHASLEEHWDEEEEPEQIETVLKIVPPVYHQYLDLFSKVKKRNFLHTMPVINISNWRFFYLHQSQILKVAFTTAPILSHFNPSLPTIVETDASDYSLSAVLSQVNDSGRNHIAFDSRKLLPAELNYETHDKELLCIVWVLKRWRAFHLSLSYSFEVLIDQSSLQYSMSSKVLTCPHACCAEFLSEFHFSITYHPGGLPLYQMPCHVGTMYGETERVNQILDQYLRMYVSYNQDDWNTWLPLAEFSYNNAEHSSTKHSPFFTIYGINTSFDSIQIYQDTPAGNLSTILQSVQKAVKEKLESSIKHFKKYLDRNREIPPDFQPGYKVWLASKNIKTTRPTKTLRKIFGTFEVLKKIGSHAYHLQLPQQWN</sequence>
<dbReference type="CDD" id="cd09274">
    <property type="entry name" value="RNase_HI_RT_Ty3"/>
    <property type="match status" value="1"/>
</dbReference>
<dbReference type="SUPFAM" id="SSF56672">
    <property type="entry name" value="DNA/RNA polymerases"/>
    <property type="match status" value="1"/>
</dbReference>
<reference evidence="3" key="1">
    <citation type="submission" date="2021-03" db="EMBL/GenBank/DDBJ databases">
        <title>Draft genome sequence of rust myrtle Austropuccinia psidii MF-1, a brazilian biotype.</title>
        <authorList>
            <person name="Quecine M.C."/>
            <person name="Pachon D.M.R."/>
            <person name="Bonatelli M.L."/>
            <person name="Correr F.H."/>
            <person name="Franceschini L.M."/>
            <person name="Leite T.F."/>
            <person name="Margarido G.R.A."/>
            <person name="Almeida C.A."/>
            <person name="Ferrarezi J.A."/>
            <person name="Labate C.A."/>
        </authorList>
    </citation>
    <scope>NUCLEOTIDE SEQUENCE</scope>
    <source>
        <strain evidence="3">MF-1</strain>
    </source>
</reference>
<dbReference type="Pfam" id="PF17919">
    <property type="entry name" value="RT_RNaseH_2"/>
    <property type="match status" value="1"/>
</dbReference>
<dbReference type="Gene3D" id="3.30.420.10">
    <property type="entry name" value="Ribonuclease H-like superfamily/Ribonuclease H"/>
    <property type="match status" value="1"/>
</dbReference>
<dbReference type="InterPro" id="IPR050951">
    <property type="entry name" value="Retrovirus_Pol_polyprotein"/>
</dbReference>
<name>A0A9Q3BTF7_9BASI</name>
<evidence type="ECO:0000256" key="1">
    <source>
        <dbReference type="ARBA" id="ARBA00023268"/>
    </source>
</evidence>